<evidence type="ECO:0000313" key="4">
    <source>
        <dbReference type="EMBL" id="MFB8774768.1"/>
    </source>
</evidence>
<gene>
    <name evidence="4" type="ORF">VSS16_18875</name>
</gene>
<dbReference type="RefSeq" id="WP_376733459.1">
    <property type="nucleotide sequence ID" value="NZ_JAYMRP010000015.1"/>
</dbReference>
<dbReference type="Pfam" id="PF00561">
    <property type="entry name" value="Abhydrolase_1"/>
    <property type="match status" value="1"/>
</dbReference>
<evidence type="ECO:0000256" key="2">
    <source>
        <dbReference type="ARBA" id="ARBA00022801"/>
    </source>
</evidence>
<evidence type="ECO:0000313" key="5">
    <source>
        <dbReference type="Proteomes" id="UP001585080"/>
    </source>
</evidence>
<feature type="domain" description="AB hydrolase-1" evidence="3">
    <location>
        <begin position="49"/>
        <end position="237"/>
    </location>
</feature>
<dbReference type="InterPro" id="IPR051601">
    <property type="entry name" value="Serine_prot/Carboxylest_S33"/>
</dbReference>
<dbReference type="Gene3D" id="3.40.50.1820">
    <property type="entry name" value="alpha/beta hydrolase"/>
    <property type="match status" value="1"/>
</dbReference>
<keyword evidence="5" id="KW-1185">Reference proteome</keyword>
<accession>A0ABV5EDL3</accession>
<dbReference type="EMBL" id="JAYMRP010000015">
    <property type="protein sequence ID" value="MFB8774768.1"/>
    <property type="molecule type" value="Genomic_DNA"/>
</dbReference>
<dbReference type="InterPro" id="IPR002410">
    <property type="entry name" value="Peptidase_S33"/>
</dbReference>
<sequence length="433" mass="47663">MTDSYRQPGVVLTDRRFTVPLDHAVPAGETIEVYAREVVASDKAGQDLPWLVYLQGGPGFGANRFVGKSAWLGRALKEYRVLLLDQRGTGHSTPANRQTLPLRGGPAEQADYLTHFRADSIVRDCELIRREVTGGAPWTVLGQSFGGFCTVSYLSHAPEALSAALITGGLPSLDAHADDVYRAAYPRIERKVTAHYARYPQDVERARRIADHLLNHQVVLPNGYRLTVEAFQSLGIMLGGGEGSHRLHHLLEQAFVPTPRGPALSDAFQEEVQGLLSYAGHPLYALVHEAIYGQDERPTDWAAERVRAEFPQFDAAKALAGDAPLLFTGESVHPWMFDCDPALRPLRETAELLAARTDWPPLYDPARLAANEVPVAAAVYHDDMYVDTAHSLTTARAVRGLRTWVTDEFEHDGVRAGGPRVLDRLLALARDEA</sequence>
<evidence type="ECO:0000256" key="1">
    <source>
        <dbReference type="ARBA" id="ARBA00010088"/>
    </source>
</evidence>
<reference evidence="4 5" key="1">
    <citation type="submission" date="2024-01" db="EMBL/GenBank/DDBJ databases">
        <title>Genome mining of biosynthetic gene clusters to explore secondary metabolites of Streptomyces sp.</title>
        <authorList>
            <person name="Baig A."/>
            <person name="Ajitkumar Shintre N."/>
            <person name="Kumar H."/>
            <person name="Anbarasu A."/>
            <person name="Ramaiah S."/>
        </authorList>
    </citation>
    <scope>NUCLEOTIDE SEQUENCE [LARGE SCALE GENOMIC DNA]</scope>
    <source>
        <strain evidence="4 5">A57</strain>
    </source>
</reference>
<dbReference type="InterPro" id="IPR029058">
    <property type="entry name" value="AB_hydrolase_fold"/>
</dbReference>
<dbReference type="GO" id="GO:0016787">
    <property type="term" value="F:hydrolase activity"/>
    <property type="evidence" value="ECO:0007669"/>
    <property type="project" value="UniProtKB-KW"/>
</dbReference>
<name>A0ABV5EDL3_9ACTN</name>
<organism evidence="4 5">
    <name type="scientific">Streptomyces broussonetiae</name>
    <dbReference type="NCBI Taxonomy" id="2686304"/>
    <lineage>
        <taxon>Bacteria</taxon>
        <taxon>Bacillati</taxon>
        <taxon>Actinomycetota</taxon>
        <taxon>Actinomycetes</taxon>
        <taxon>Kitasatosporales</taxon>
        <taxon>Streptomycetaceae</taxon>
        <taxon>Streptomyces</taxon>
    </lineage>
</organism>
<comment type="caution">
    <text evidence="4">The sequence shown here is derived from an EMBL/GenBank/DDBJ whole genome shotgun (WGS) entry which is preliminary data.</text>
</comment>
<dbReference type="PRINTS" id="PR00793">
    <property type="entry name" value="PROAMNOPTASE"/>
</dbReference>
<keyword evidence="2 4" id="KW-0378">Hydrolase</keyword>
<dbReference type="PANTHER" id="PTHR43248">
    <property type="entry name" value="2-SUCCINYL-6-HYDROXY-2,4-CYCLOHEXADIENE-1-CARBOXYLATE SYNTHASE"/>
    <property type="match status" value="1"/>
</dbReference>
<evidence type="ECO:0000259" key="3">
    <source>
        <dbReference type="Pfam" id="PF00561"/>
    </source>
</evidence>
<dbReference type="Proteomes" id="UP001585080">
    <property type="component" value="Unassembled WGS sequence"/>
</dbReference>
<dbReference type="SUPFAM" id="SSF53474">
    <property type="entry name" value="alpha/beta-Hydrolases"/>
    <property type="match status" value="1"/>
</dbReference>
<protein>
    <submittedName>
        <fullName evidence="4">Alpha/beta fold hydrolase</fullName>
    </submittedName>
</protein>
<comment type="similarity">
    <text evidence="1">Belongs to the peptidase S33 family.</text>
</comment>
<dbReference type="PANTHER" id="PTHR43248:SF2">
    <property type="entry name" value="PROLYL AMINOPEPTIDASE"/>
    <property type="match status" value="1"/>
</dbReference>
<proteinExistence type="inferred from homology"/>
<dbReference type="InterPro" id="IPR000073">
    <property type="entry name" value="AB_hydrolase_1"/>
</dbReference>